<keyword evidence="8" id="KW-0393">Immunoglobulin domain</keyword>
<keyword evidence="6" id="KW-1015">Disulfide bond</keyword>
<dbReference type="EMBL" id="JBHFQA010000020">
    <property type="protein sequence ID" value="KAL2080908.1"/>
    <property type="molecule type" value="Genomic_DNA"/>
</dbReference>
<dbReference type="PANTHER" id="PTHR11494">
    <property type="entry name" value="CYTOTOXIC T-LYMPHOCYTE PROTEIN"/>
    <property type="match status" value="1"/>
</dbReference>
<keyword evidence="7" id="KW-0325">Glycoprotein</keyword>
<keyword evidence="5" id="KW-0472">Membrane</keyword>
<dbReference type="InterPro" id="IPR013783">
    <property type="entry name" value="Ig-like_fold"/>
</dbReference>
<organism evidence="11 12">
    <name type="scientific">Coilia grayii</name>
    <name type="common">Gray's grenadier anchovy</name>
    <dbReference type="NCBI Taxonomy" id="363190"/>
    <lineage>
        <taxon>Eukaryota</taxon>
        <taxon>Metazoa</taxon>
        <taxon>Chordata</taxon>
        <taxon>Craniata</taxon>
        <taxon>Vertebrata</taxon>
        <taxon>Euteleostomi</taxon>
        <taxon>Actinopterygii</taxon>
        <taxon>Neopterygii</taxon>
        <taxon>Teleostei</taxon>
        <taxon>Clupei</taxon>
        <taxon>Clupeiformes</taxon>
        <taxon>Clupeoidei</taxon>
        <taxon>Engraulidae</taxon>
        <taxon>Coilinae</taxon>
        <taxon>Coilia</taxon>
    </lineage>
</organism>
<evidence type="ECO:0000256" key="2">
    <source>
        <dbReference type="ARBA" id="ARBA00022692"/>
    </source>
</evidence>
<keyword evidence="4" id="KW-1133">Transmembrane helix</keyword>
<evidence type="ECO:0000256" key="4">
    <source>
        <dbReference type="ARBA" id="ARBA00022989"/>
    </source>
</evidence>
<evidence type="ECO:0000256" key="5">
    <source>
        <dbReference type="ARBA" id="ARBA00023136"/>
    </source>
</evidence>
<dbReference type="GO" id="GO:0016020">
    <property type="term" value="C:membrane"/>
    <property type="evidence" value="ECO:0007669"/>
    <property type="project" value="UniProtKB-SubCell"/>
</dbReference>
<dbReference type="InterPro" id="IPR040216">
    <property type="entry name" value="CTLA4/CD28"/>
</dbReference>
<gene>
    <name evidence="11" type="ORF">ACEWY4_022761</name>
</gene>
<keyword evidence="12" id="KW-1185">Reference proteome</keyword>
<comment type="caution">
    <text evidence="11">The sequence shown here is derived from an EMBL/GenBank/DDBJ whole genome shotgun (WGS) entry which is preliminary data.</text>
</comment>
<dbReference type="PANTHER" id="PTHR11494:SF8">
    <property type="entry name" value="CYTOTOXIC T-LYMPHOCYTE PROTEIN 4"/>
    <property type="match status" value="1"/>
</dbReference>
<evidence type="ECO:0000256" key="6">
    <source>
        <dbReference type="ARBA" id="ARBA00023157"/>
    </source>
</evidence>
<dbReference type="SUPFAM" id="SSF48726">
    <property type="entry name" value="Immunoglobulin"/>
    <property type="match status" value="1"/>
</dbReference>
<evidence type="ECO:0000313" key="11">
    <source>
        <dbReference type="EMBL" id="KAL2080908.1"/>
    </source>
</evidence>
<name>A0ABD1J129_9TELE</name>
<comment type="subcellular location">
    <subcellularLocation>
        <location evidence="1">Membrane</location>
        <topology evidence="1">Single-pass type I membrane protein</topology>
    </subcellularLocation>
</comment>
<evidence type="ECO:0000313" key="12">
    <source>
        <dbReference type="Proteomes" id="UP001591681"/>
    </source>
</evidence>
<dbReference type="AlphaFoldDB" id="A0ABD1J129"/>
<feature type="region of interest" description="Disordered" evidence="9">
    <location>
        <begin position="130"/>
        <end position="196"/>
    </location>
</feature>
<keyword evidence="2" id="KW-0812">Transmembrane</keyword>
<dbReference type="Proteomes" id="UP001591681">
    <property type="component" value="Unassembled WGS sequence"/>
</dbReference>
<feature type="compositionally biased region" description="Gly residues" evidence="9">
    <location>
        <begin position="142"/>
        <end position="154"/>
    </location>
</feature>
<evidence type="ECO:0000256" key="7">
    <source>
        <dbReference type="ARBA" id="ARBA00023180"/>
    </source>
</evidence>
<evidence type="ECO:0000256" key="9">
    <source>
        <dbReference type="SAM" id="MobiDB-lite"/>
    </source>
</evidence>
<evidence type="ECO:0000256" key="3">
    <source>
        <dbReference type="ARBA" id="ARBA00022729"/>
    </source>
</evidence>
<proteinExistence type="predicted"/>
<evidence type="ECO:0000256" key="1">
    <source>
        <dbReference type="ARBA" id="ARBA00004479"/>
    </source>
</evidence>
<accession>A0ABD1J129</accession>
<feature type="compositionally biased region" description="Basic residues" evidence="9">
    <location>
        <begin position="187"/>
        <end position="196"/>
    </location>
</feature>
<dbReference type="Gene3D" id="2.60.40.10">
    <property type="entry name" value="Immunoglobulins"/>
    <property type="match status" value="1"/>
</dbReference>
<protein>
    <recommendedName>
        <fullName evidence="10">Ig-like domain-containing protein</fullName>
    </recommendedName>
</protein>
<dbReference type="InterPro" id="IPR007110">
    <property type="entry name" value="Ig-like_dom"/>
</dbReference>
<evidence type="ECO:0000259" key="10">
    <source>
        <dbReference type="PROSITE" id="PS50835"/>
    </source>
</evidence>
<keyword evidence="3" id="KW-0732">Signal</keyword>
<evidence type="ECO:0000256" key="8">
    <source>
        <dbReference type="ARBA" id="ARBA00023319"/>
    </source>
</evidence>
<sequence length="196" mass="20696">MPVSLPDVRITQPYRVVATGGEARIECRYASPPHPHPEELHVTLLKGLHGEAAVCEGYLNTTQLSWRTREPNACHASVTNLGVTVTVSGLKGEDTDLYRCLLDVIYPPPYLRRFGNGTLVYVPGERETGLFPAGDPVTPGQRSGGLGFGSGPGNGTDADPEREAGVGSTVGGAALTSGAGSSDSDRVRHHLPGRRD</sequence>
<feature type="compositionally biased region" description="Low complexity" evidence="9">
    <location>
        <begin position="171"/>
        <end position="182"/>
    </location>
</feature>
<dbReference type="PROSITE" id="PS50835">
    <property type="entry name" value="IG_LIKE"/>
    <property type="match status" value="1"/>
</dbReference>
<feature type="domain" description="Ig-like" evidence="10">
    <location>
        <begin position="6"/>
        <end position="100"/>
    </location>
</feature>
<reference evidence="11 12" key="1">
    <citation type="submission" date="2024-09" db="EMBL/GenBank/DDBJ databases">
        <title>A chromosome-level genome assembly of Gray's grenadier anchovy, Coilia grayii.</title>
        <authorList>
            <person name="Fu Z."/>
        </authorList>
    </citation>
    <scope>NUCLEOTIDE SEQUENCE [LARGE SCALE GENOMIC DNA]</scope>
    <source>
        <strain evidence="11">G4</strain>
        <tissue evidence="11">Muscle</tissue>
    </source>
</reference>
<dbReference type="InterPro" id="IPR036179">
    <property type="entry name" value="Ig-like_dom_sf"/>
</dbReference>